<evidence type="ECO:0000256" key="6">
    <source>
        <dbReference type="ARBA" id="ARBA00022832"/>
    </source>
</evidence>
<evidence type="ECO:0000256" key="9">
    <source>
        <dbReference type="ARBA" id="ARBA00023140"/>
    </source>
</evidence>
<dbReference type="PANTHER" id="PTHR10909:SF223">
    <property type="entry name" value="ACYL-COENZYME A OXIDASE"/>
    <property type="match status" value="1"/>
</dbReference>
<dbReference type="PIRSF" id="PIRSF000168">
    <property type="entry name" value="Acyl-CoA_oxidase"/>
    <property type="match status" value="1"/>
</dbReference>
<evidence type="ECO:0000256" key="3">
    <source>
        <dbReference type="ARBA" id="ARBA00006288"/>
    </source>
</evidence>
<feature type="active site" description="Proton acceptor" evidence="11">
    <location>
        <position position="462"/>
    </location>
</feature>
<evidence type="ECO:0000259" key="14">
    <source>
        <dbReference type="Pfam" id="PF02770"/>
    </source>
</evidence>
<keyword evidence="5 10" id="KW-0274">FAD</keyword>
<evidence type="ECO:0000256" key="8">
    <source>
        <dbReference type="ARBA" id="ARBA00023098"/>
    </source>
</evidence>
<keyword evidence="7" id="KW-0560">Oxidoreductase</keyword>
<dbReference type="EMBL" id="JANEYG010000015">
    <property type="protein sequence ID" value="KAJ8920088.1"/>
    <property type="molecule type" value="Genomic_DNA"/>
</dbReference>
<sequence>MEFLGEPRMELQGDQLVLRDFPPGPLDDYRKQAQFDWKKMKLFLEDPELLKLELKIWNRLRNDPLFQRHETEPTTEENKRLTALRLRRYVDYKFPSSDILKLPYKKRTRMMMTCNEALAVTFPEVSIKYAIGVGLFSNTIVTLGTERHRRYAYAGNHLLSCLALTEVAHGSNTKQMRTTATYDAHSQSFVINTPDFEAAKCWVGNLGKQCTIALLFAQLYTKGQCHGLHAFLVPIRDPNTLIPYPGIVVGDMGEKIGLHGIDNGFVLFNNYRIPRENLLNRTADVTPDGEYESSFTDPGRILGAALENLSMGRVGIMQESSNNLICAVAIAVRYAAVRKQFAPNGEGNNNSNELPIIEYQLHQWRLFPHMAAATVLRVFVNEFTETYLMVVDKSASTSTEIEDLSDMVSEIHALVSSAKPLMTWQCRDATQECREACGGHGFLKAARLGELRNIIDPCVTYEGDNNVLVQQTSNWLLRQRQKLSSPLGSCAFFKDHARISRCRYRVGRKEQVQTEQFIMESYQWLILYLIEETDKRQNEAQEAGADKFTARNEAQVYRAAMLSRTYAEYTALRYYWCKISKAESSLRLVLNELGSLYGLSCLDKHLAYFYQGSYASGPEMSRNVKDSILMLCKRLKSQSLGIIDALAPPDYVINSVLGRSDGRLYDNLEKTLMQNPKARSRPDWWYEIVDDSTKLQSKL</sequence>
<dbReference type="GO" id="GO:0016402">
    <property type="term" value="F:pristanoyl-CoA oxidase activity"/>
    <property type="evidence" value="ECO:0007669"/>
    <property type="project" value="TreeGrafter"/>
</dbReference>
<dbReference type="InterPro" id="IPR055060">
    <property type="entry name" value="ACOX_C_alpha1"/>
</dbReference>
<protein>
    <recommendedName>
        <fullName evidence="10">Acyl-coenzyme A oxidase</fullName>
    </recommendedName>
</protein>
<evidence type="ECO:0000256" key="4">
    <source>
        <dbReference type="ARBA" id="ARBA00022630"/>
    </source>
</evidence>
<dbReference type="Pfam" id="PF02770">
    <property type="entry name" value="Acyl-CoA_dh_M"/>
    <property type="match status" value="1"/>
</dbReference>
<dbReference type="SUPFAM" id="SSF47203">
    <property type="entry name" value="Acyl-CoA dehydrogenase C-terminal domain-like"/>
    <property type="match status" value="2"/>
</dbReference>
<feature type="binding site" evidence="12">
    <location>
        <position position="204"/>
    </location>
    <ligand>
        <name>FAD</name>
        <dbReference type="ChEBI" id="CHEBI:57692"/>
    </ligand>
</feature>
<dbReference type="GO" id="GO:0071949">
    <property type="term" value="F:FAD binding"/>
    <property type="evidence" value="ECO:0007669"/>
    <property type="project" value="InterPro"/>
</dbReference>
<comment type="cofactor">
    <cofactor evidence="1">
        <name>FAD</name>
        <dbReference type="ChEBI" id="CHEBI:57692"/>
    </cofactor>
</comment>
<evidence type="ECO:0000313" key="17">
    <source>
        <dbReference type="Proteomes" id="UP001159042"/>
    </source>
</evidence>
<dbReference type="FunFam" id="1.20.140.10:FF:000010">
    <property type="entry name" value="Acyl-coenzyme A oxidase"/>
    <property type="match status" value="1"/>
</dbReference>
<evidence type="ECO:0000256" key="11">
    <source>
        <dbReference type="PIRSR" id="PIRSR000168-1"/>
    </source>
</evidence>
<keyword evidence="4 10" id="KW-0285">Flavoprotein</keyword>
<evidence type="ECO:0000256" key="7">
    <source>
        <dbReference type="ARBA" id="ARBA00023002"/>
    </source>
</evidence>
<dbReference type="AlphaFoldDB" id="A0AAV8W0P8"/>
<dbReference type="PANTHER" id="PTHR10909">
    <property type="entry name" value="ELECTRON TRANSPORT OXIDOREDUCTASE"/>
    <property type="match status" value="1"/>
</dbReference>
<dbReference type="InterPro" id="IPR036250">
    <property type="entry name" value="AcylCo_DH-like_C"/>
</dbReference>
<evidence type="ECO:0000313" key="16">
    <source>
        <dbReference type="EMBL" id="KAJ8920088.1"/>
    </source>
</evidence>
<keyword evidence="9" id="KW-0576">Peroxisome</keyword>
<keyword evidence="6" id="KW-0276">Fatty acid metabolism</keyword>
<accession>A0AAV8W0P8</accession>
<comment type="caution">
    <text evidence="16">The sequence shown here is derived from an EMBL/GenBank/DDBJ whole genome shotgun (WGS) entry which is preliminary data.</text>
</comment>
<dbReference type="InterPro" id="IPR009100">
    <property type="entry name" value="AcylCoA_DH/oxidase_NM_dom_sf"/>
</dbReference>
<name>A0AAV8W0P8_9CUCU</name>
<feature type="domain" description="Acyl-CoA oxidase/dehydrogenase middle" evidence="14">
    <location>
        <begin position="161"/>
        <end position="270"/>
    </location>
</feature>
<dbReference type="GO" id="GO:0005504">
    <property type="term" value="F:fatty acid binding"/>
    <property type="evidence" value="ECO:0007669"/>
    <property type="project" value="TreeGrafter"/>
</dbReference>
<dbReference type="Proteomes" id="UP001159042">
    <property type="component" value="Unassembled WGS sequence"/>
</dbReference>
<keyword evidence="17" id="KW-1185">Reference proteome</keyword>
<feature type="domain" description="Acyl-CoA oxidase C-alpha1" evidence="15">
    <location>
        <begin position="309"/>
        <end position="477"/>
    </location>
</feature>
<gene>
    <name evidence="16" type="ORF">NQ315_011743</name>
</gene>
<evidence type="ECO:0000256" key="1">
    <source>
        <dbReference type="ARBA" id="ARBA00001974"/>
    </source>
</evidence>
<proteinExistence type="inferred from homology"/>
<evidence type="ECO:0000256" key="10">
    <source>
        <dbReference type="PIRNR" id="PIRNR000168"/>
    </source>
</evidence>
<keyword evidence="8" id="KW-0443">Lipid metabolism</keyword>
<reference evidence="16 17" key="1">
    <citation type="journal article" date="2023" name="Insect Mol. Biol.">
        <title>Genome sequencing provides insights into the evolution of gene families encoding plant cell wall-degrading enzymes in longhorned beetles.</title>
        <authorList>
            <person name="Shin N.R."/>
            <person name="Okamura Y."/>
            <person name="Kirsch R."/>
            <person name="Pauchet Y."/>
        </authorList>
    </citation>
    <scope>NUCLEOTIDE SEQUENCE [LARGE SCALE GENOMIC DNA]</scope>
    <source>
        <strain evidence="16">EAD_L_NR</strain>
    </source>
</reference>
<evidence type="ECO:0000259" key="13">
    <source>
        <dbReference type="Pfam" id="PF01756"/>
    </source>
</evidence>
<dbReference type="Pfam" id="PF01756">
    <property type="entry name" value="ACOX"/>
    <property type="match status" value="1"/>
</dbReference>
<evidence type="ECO:0000259" key="15">
    <source>
        <dbReference type="Pfam" id="PF22924"/>
    </source>
</evidence>
<dbReference type="Gene3D" id="2.40.110.10">
    <property type="entry name" value="Butyryl-CoA Dehydrogenase, subunit A, domain 2"/>
    <property type="match status" value="1"/>
</dbReference>
<dbReference type="InterPro" id="IPR006091">
    <property type="entry name" value="Acyl-CoA_Oxase/DH_mid-dom"/>
</dbReference>
<dbReference type="FunFam" id="2.40.110.10:FF:000005">
    <property type="entry name" value="Acyl-coenzyme A oxidase"/>
    <property type="match status" value="1"/>
</dbReference>
<comment type="subcellular location">
    <subcellularLocation>
        <location evidence="2">Peroxisome</location>
    </subcellularLocation>
</comment>
<dbReference type="Pfam" id="PF22924">
    <property type="entry name" value="ACOX_C_alpha1"/>
    <property type="match status" value="1"/>
</dbReference>
<dbReference type="FunFam" id="1.20.140.10:FF:000007">
    <property type="entry name" value="Acyl-coenzyme A oxidase"/>
    <property type="match status" value="1"/>
</dbReference>
<dbReference type="InterPro" id="IPR002655">
    <property type="entry name" value="Acyl-CoA_oxidase_C"/>
</dbReference>
<organism evidence="16 17">
    <name type="scientific">Exocentrus adspersus</name>
    <dbReference type="NCBI Taxonomy" id="1586481"/>
    <lineage>
        <taxon>Eukaryota</taxon>
        <taxon>Metazoa</taxon>
        <taxon>Ecdysozoa</taxon>
        <taxon>Arthropoda</taxon>
        <taxon>Hexapoda</taxon>
        <taxon>Insecta</taxon>
        <taxon>Pterygota</taxon>
        <taxon>Neoptera</taxon>
        <taxon>Endopterygota</taxon>
        <taxon>Coleoptera</taxon>
        <taxon>Polyphaga</taxon>
        <taxon>Cucujiformia</taxon>
        <taxon>Chrysomeloidea</taxon>
        <taxon>Cerambycidae</taxon>
        <taxon>Lamiinae</taxon>
        <taxon>Acanthocinini</taxon>
        <taxon>Exocentrus</taxon>
    </lineage>
</organism>
<dbReference type="GO" id="GO:0033540">
    <property type="term" value="P:fatty acid beta-oxidation using acyl-CoA oxidase"/>
    <property type="evidence" value="ECO:0007669"/>
    <property type="project" value="TreeGrafter"/>
</dbReference>
<evidence type="ECO:0000256" key="2">
    <source>
        <dbReference type="ARBA" id="ARBA00004275"/>
    </source>
</evidence>
<dbReference type="GO" id="GO:0005777">
    <property type="term" value="C:peroxisome"/>
    <property type="evidence" value="ECO:0007669"/>
    <property type="project" value="UniProtKB-SubCell"/>
</dbReference>
<feature type="domain" description="Acyl-CoA oxidase C-terminal" evidence="13">
    <location>
        <begin position="517"/>
        <end position="690"/>
    </location>
</feature>
<evidence type="ECO:0000256" key="5">
    <source>
        <dbReference type="ARBA" id="ARBA00022827"/>
    </source>
</evidence>
<dbReference type="InterPro" id="IPR046373">
    <property type="entry name" value="Acyl-CoA_Oxase/DH_mid-dom_sf"/>
</dbReference>
<dbReference type="GO" id="GO:0055088">
    <property type="term" value="P:lipid homeostasis"/>
    <property type="evidence" value="ECO:0007669"/>
    <property type="project" value="TreeGrafter"/>
</dbReference>
<dbReference type="InterPro" id="IPR012258">
    <property type="entry name" value="Acyl-CoA_oxidase"/>
</dbReference>
<dbReference type="SUPFAM" id="SSF56645">
    <property type="entry name" value="Acyl-CoA dehydrogenase NM domain-like"/>
    <property type="match status" value="1"/>
</dbReference>
<dbReference type="Gene3D" id="1.20.140.10">
    <property type="entry name" value="Butyryl-CoA Dehydrogenase, subunit A, domain 3"/>
    <property type="match status" value="2"/>
</dbReference>
<evidence type="ECO:0000256" key="12">
    <source>
        <dbReference type="PIRSR" id="PIRSR000168-2"/>
    </source>
</evidence>
<comment type="similarity">
    <text evidence="3 10">Belongs to the acyl-CoA oxidase family.</text>
</comment>
<feature type="binding site" evidence="12">
    <location>
        <position position="165"/>
    </location>
    <ligand>
        <name>FAD</name>
        <dbReference type="ChEBI" id="CHEBI:57692"/>
    </ligand>
</feature>